<sequence>MHGNDDRSVNILRLHPKGYKVNIDSRVPHRVFFTVGHGFSFLGKQAFRGDLQLALIPLESTYVDYADVCFCVHCLLWLGLV</sequence>
<organism evidence="1 2">
    <name type="scientific">Aureibacillus halotolerans</name>
    <dbReference type="NCBI Taxonomy" id="1508390"/>
    <lineage>
        <taxon>Bacteria</taxon>
        <taxon>Bacillati</taxon>
        <taxon>Bacillota</taxon>
        <taxon>Bacilli</taxon>
        <taxon>Bacillales</taxon>
        <taxon>Bacillaceae</taxon>
        <taxon>Aureibacillus</taxon>
    </lineage>
</organism>
<evidence type="ECO:0000313" key="2">
    <source>
        <dbReference type="Proteomes" id="UP000295632"/>
    </source>
</evidence>
<gene>
    <name evidence="1" type="ORF">EV213_109106</name>
</gene>
<protein>
    <submittedName>
        <fullName evidence="1">Uncharacterized protein</fullName>
    </submittedName>
</protein>
<dbReference type="AlphaFoldDB" id="A0A4V3D554"/>
<keyword evidence="2" id="KW-1185">Reference proteome</keyword>
<evidence type="ECO:0000313" key="1">
    <source>
        <dbReference type="EMBL" id="TDQ38737.1"/>
    </source>
</evidence>
<accession>A0A4V3D554</accession>
<name>A0A4V3D554_9BACI</name>
<reference evidence="1 2" key="1">
    <citation type="submission" date="2019-03" db="EMBL/GenBank/DDBJ databases">
        <title>Genomic Encyclopedia of Type Strains, Phase IV (KMG-IV): sequencing the most valuable type-strain genomes for metagenomic binning, comparative biology and taxonomic classification.</title>
        <authorList>
            <person name="Goeker M."/>
        </authorList>
    </citation>
    <scope>NUCLEOTIDE SEQUENCE [LARGE SCALE GENOMIC DNA]</scope>
    <source>
        <strain evidence="1 2">DSM 28697</strain>
    </source>
</reference>
<dbReference type="EMBL" id="SNYJ01000009">
    <property type="protein sequence ID" value="TDQ38737.1"/>
    <property type="molecule type" value="Genomic_DNA"/>
</dbReference>
<proteinExistence type="predicted"/>
<comment type="caution">
    <text evidence="1">The sequence shown here is derived from an EMBL/GenBank/DDBJ whole genome shotgun (WGS) entry which is preliminary data.</text>
</comment>
<dbReference type="Proteomes" id="UP000295632">
    <property type="component" value="Unassembled WGS sequence"/>
</dbReference>